<keyword evidence="1" id="KW-0472">Membrane</keyword>
<feature type="transmembrane region" description="Helical" evidence="1">
    <location>
        <begin position="122"/>
        <end position="140"/>
    </location>
</feature>
<name>A0ABW1UHQ0_9LACO</name>
<proteinExistence type="predicted"/>
<feature type="transmembrane region" description="Helical" evidence="1">
    <location>
        <begin position="320"/>
        <end position="343"/>
    </location>
</feature>
<feature type="transmembrane region" description="Helical" evidence="1">
    <location>
        <begin position="146"/>
        <end position="170"/>
    </location>
</feature>
<reference evidence="3" key="1">
    <citation type="journal article" date="2019" name="Int. J. Syst. Evol. Microbiol.">
        <title>The Global Catalogue of Microorganisms (GCM) 10K type strain sequencing project: providing services to taxonomists for standard genome sequencing and annotation.</title>
        <authorList>
            <consortium name="The Broad Institute Genomics Platform"/>
            <consortium name="The Broad Institute Genome Sequencing Center for Infectious Disease"/>
            <person name="Wu L."/>
            <person name="Ma J."/>
        </authorList>
    </citation>
    <scope>NUCLEOTIDE SEQUENCE [LARGE SCALE GENOMIC DNA]</scope>
    <source>
        <strain evidence="3">CCM 8934</strain>
    </source>
</reference>
<feature type="transmembrane region" description="Helical" evidence="1">
    <location>
        <begin position="182"/>
        <end position="204"/>
    </location>
</feature>
<feature type="transmembrane region" description="Helical" evidence="1">
    <location>
        <begin position="65"/>
        <end position="94"/>
    </location>
</feature>
<keyword evidence="3" id="KW-1185">Reference proteome</keyword>
<feature type="transmembrane region" description="Helical" evidence="1">
    <location>
        <begin position="224"/>
        <end position="244"/>
    </location>
</feature>
<evidence type="ECO:0000256" key="1">
    <source>
        <dbReference type="SAM" id="Phobius"/>
    </source>
</evidence>
<dbReference type="Pfam" id="PF14897">
    <property type="entry name" value="EpsG"/>
    <property type="match status" value="1"/>
</dbReference>
<dbReference type="Proteomes" id="UP001596227">
    <property type="component" value="Unassembled WGS sequence"/>
</dbReference>
<dbReference type="EMBL" id="JBHSSB010000015">
    <property type="protein sequence ID" value="MFC6294683.1"/>
    <property type="molecule type" value="Genomic_DNA"/>
</dbReference>
<evidence type="ECO:0000313" key="3">
    <source>
        <dbReference type="Proteomes" id="UP001596227"/>
    </source>
</evidence>
<organism evidence="2 3">
    <name type="scientific">Lactiplantibacillus daoliensis</name>
    <dbReference type="NCBI Taxonomy" id="2559916"/>
    <lineage>
        <taxon>Bacteria</taxon>
        <taxon>Bacillati</taxon>
        <taxon>Bacillota</taxon>
        <taxon>Bacilli</taxon>
        <taxon>Lactobacillales</taxon>
        <taxon>Lactobacillaceae</taxon>
        <taxon>Lactiplantibacillus</taxon>
    </lineage>
</organism>
<sequence length="350" mass="39712">MSLSWYFNSNIPIIFAGVILAIVAGGRADVGFDYLAYQNVFNAVQSGVDIFLIERFEIGYLLLNWFAVSLGISFNMFLMVYSLITMGLLVLFLCQLKRPHVASLALLYYTARFYLTRDFGQIRASLSVIICLFAIRAIIANRIWRFVFLIIIASLFQRVALVLIPTYLLYVILRRHVTIVTYSFLITLAFVFSKFFSGVLQSHAALFGEYSAYLLDTGVVTVPAVNPVILLQLLIGFMSVMYFFRLAPRIKKVGIDEGSGLSLEYTQSISIFYMIGTLVLILLSSIPIAAGRTSTALNTLEILIVPLLFIRIFRGNTVLYMFTGFTMIIAYFFFNHAGIQIFIPYHFYFF</sequence>
<keyword evidence="1" id="KW-1133">Transmembrane helix</keyword>
<feature type="transmembrane region" description="Helical" evidence="1">
    <location>
        <begin position="296"/>
        <end position="313"/>
    </location>
</feature>
<evidence type="ECO:0000313" key="2">
    <source>
        <dbReference type="EMBL" id="MFC6294683.1"/>
    </source>
</evidence>
<keyword evidence="1" id="KW-0812">Transmembrane</keyword>
<accession>A0ABW1UHQ0</accession>
<protein>
    <submittedName>
        <fullName evidence="2">EpsG family protein</fullName>
    </submittedName>
</protein>
<gene>
    <name evidence="2" type="ORF">ACFQH1_05665</name>
</gene>
<dbReference type="InterPro" id="IPR049458">
    <property type="entry name" value="EpsG-like"/>
</dbReference>
<comment type="caution">
    <text evidence="2">The sequence shown here is derived from an EMBL/GenBank/DDBJ whole genome shotgun (WGS) entry which is preliminary data.</text>
</comment>
<feature type="transmembrane region" description="Helical" evidence="1">
    <location>
        <begin position="271"/>
        <end position="290"/>
    </location>
</feature>